<reference evidence="1" key="1">
    <citation type="submission" date="2021-09" db="EMBL/GenBank/DDBJ databases">
        <title>The genome of Mauremys mutica provides insights into the evolution of semi-aquatic lifestyle.</title>
        <authorList>
            <person name="Gong S."/>
            <person name="Gao Y."/>
        </authorList>
    </citation>
    <scope>NUCLEOTIDE SEQUENCE</scope>
    <source>
        <strain evidence="1">MM-2020</strain>
        <tissue evidence="1">Muscle</tissue>
    </source>
</reference>
<dbReference type="Proteomes" id="UP000827986">
    <property type="component" value="Unassembled WGS sequence"/>
</dbReference>
<evidence type="ECO:0000313" key="1">
    <source>
        <dbReference type="EMBL" id="KAH1172971.1"/>
    </source>
</evidence>
<evidence type="ECO:0000313" key="2">
    <source>
        <dbReference type="Proteomes" id="UP000827986"/>
    </source>
</evidence>
<keyword evidence="2" id="KW-1185">Reference proteome</keyword>
<protein>
    <submittedName>
        <fullName evidence="1">Uncharacterized protein</fullName>
    </submittedName>
</protein>
<sequence length="148" mass="15835">MKQLSSTTCHMMTSSSINTSWNSAVLTPAPSHALNANTLPLSGGEVTFQPLRNWRTNTKSSVQLASLSGVLNATPPGMKVLTVKNTKRETSCCVTGPVRLNMGKGMPRNVQNASWKITHCTLNTGIGTGTGSYSCCNRFICVSYLLPL</sequence>
<proteinExistence type="predicted"/>
<gene>
    <name evidence="1" type="ORF">KIL84_016810</name>
</gene>
<name>A0A9D3X475_9SAUR</name>
<dbReference type="EMBL" id="JAHDVG010000482">
    <property type="protein sequence ID" value="KAH1172971.1"/>
    <property type="molecule type" value="Genomic_DNA"/>
</dbReference>
<accession>A0A9D3X475</accession>
<comment type="caution">
    <text evidence="1">The sequence shown here is derived from an EMBL/GenBank/DDBJ whole genome shotgun (WGS) entry which is preliminary data.</text>
</comment>
<organism evidence="1 2">
    <name type="scientific">Mauremys mutica</name>
    <name type="common">yellowpond turtle</name>
    <dbReference type="NCBI Taxonomy" id="74926"/>
    <lineage>
        <taxon>Eukaryota</taxon>
        <taxon>Metazoa</taxon>
        <taxon>Chordata</taxon>
        <taxon>Craniata</taxon>
        <taxon>Vertebrata</taxon>
        <taxon>Euteleostomi</taxon>
        <taxon>Archelosauria</taxon>
        <taxon>Testudinata</taxon>
        <taxon>Testudines</taxon>
        <taxon>Cryptodira</taxon>
        <taxon>Durocryptodira</taxon>
        <taxon>Testudinoidea</taxon>
        <taxon>Geoemydidae</taxon>
        <taxon>Geoemydinae</taxon>
        <taxon>Mauremys</taxon>
    </lineage>
</organism>
<dbReference type="AlphaFoldDB" id="A0A9D3X475"/>